<organism evidence="2 3">
    <name type="scientific">Cinnamomum micranthum f. kanehirae</name>
    <dbReference type="NCBI Taxonomy" id="337451"/>
    <lineage>
        <taxon>Eukaryota</taxon>
        <taxon>Viridiplantae</taxon>
        <taxon>Streptophyta</taxon>
        <taxon>Embryophyta</taxon>
        <taxon>Tracheophyta</taxon>
        <taxon>Spermatophyta</taxon>
        <taxon>Magnoliopsida</taxon>
        <taxon>Magnoliidae</taxon>
        <taxon>Laurales</taxon>
        <taxon>Lauraceae</taxon>
        <taxon>Cinnamomum</taxon>
    </lineage>
</organism>
<evidence type="ECO:0000256" key="1">
    <source>
        <dbReference type="SAM" id="MobiDB-lite"/>
    </source>
</evidence>
<evidence type="ECO:0000313" key="3">
    <source>
        <dbReference type="Proteomes" id="UP000283530"/>
    </source>
</evidence>
<proteinExistence type="predicted"/>
<feature type="region of interest" description="Disordered" evidence="1">
    <location>
        <begin position="31"/>
        <end position="61"/>
    </location>
</feature>
<dbReference type="EMBL" id="QPKB01000005">
    <property type="protein sequence ID" value="RWR85673.1"/>
    <property type="molecule type" value="Genomic_DNA"/>
</dbReference>
<protein>
    <submittedName>
        <fullName evidence="2">Uncharacterized protein</fullName>
    </submittedName>
</protein>
<keyword evidence="3" id="KW-1185">Reference proteome</keyword>
<comment type="caution">
    <text evidence="2">The sequence shown here is derived from an EMBL/GenBank/DDBJ whole genome shotgun (WGS) entry which is preliminary data.</text>
</comment>
<dbReference type="Proteomes" id="UP000283530">
    <property type="component" value="Unassembled WGS sequence"/>
</dbReference>
<gene>
    <name evidence="2" type="ORF">CKAN_01454500</name>
</gene>
<dbReference type="AlphaFoldDB" id="A0A3S3P8W2"/>
<name>A0A3S3P8W2_9MAGN</name>
<accession>A0A3S3P8W2</accession>
<reference evidence="2 3" key="1">
    <citation type="journal article" date="2019" name="Nat. Plants">
        <title>Stout camphor tree genome fills gaps in understanding of flowering plant genome evolution.</title>
        <authorList>
            <person name="Chaw S.M."/>
            <person name="Liu Y.C."/>
            <person name="Wu Y.W."/>
            <person name="Wang H.Y."/>
            <person name="Lin C.I."/>
            <person name="Wu C.S."/>
            <person name="Ke H.M."/>
            <person name="Chang L.Y."/>
            <person name="Hsu C.Y."/>
            <person name="Yang H.T."/>
            <person name="Sudianto E."/>
            <person name="Hsu M.H."/>
            <person name="Wu K.P."/>
            <person name="Wang L.N."/>
            <person name="Leebens-Mack J.H."/>
            <person name="Tsai I.J."/>
        </authorList>
    </citation>
    <scope>NUCLEOTIDE SEQUENCE [LARGE SCALE GENOMIC DNA]</scope>
    <source>
        <strain evidence="3">cv. Chaw 1501</strain>
        <tissue evidence="2">Young leaves</tissue>
    </source>
</reference>
<evidence type="ECO:0000313" key="2">
    <source>
        <dbReference type="EMBL" id="RWR85673.1"/>
    </source>
</evidence>
<sequence>MAGMIFHRDLQSPTFNKLREGCWDTVSKPLIGERRPWSGEEPSGNGSWPGQAAHDDAADNN</sequence>